<dbReference type="PANTHER" id="PTHR42973:SF39">
    <property type="entry name" value="FAD-BINDING PCMH-TYPE DOMAIN-CONTAINING PROTEIN"/>
    <property type="match status" value="1"/>
</dbReference>
<evidence type="ECO:0000256" key="3">
    <source>
        <dbReference type="ARBA" id="ARBA00022630"/>
    </source>
</evidence>
<comment type="cofactor">
    <cofactor evidence="1">
        <name>FAD</name>
        <dbReference type="ChEBI" id="CHEBI:57692"/>
    </cofactor>
</comment>
<name>A0A9P8GF54_AURME</name>
<reference evidence="7" key="2">
    <citation type="submission" date="2021-08" db="EMBL/GenBank/DDBJ databases">
        <authorList>
            <person name="Gostincar C."/>
            <person name="Sun X."/>
            <person name="Song Z."/>
            <person name="Gunde-Cimerman N."/>
        </authorList>
    </citation>
    <scope>NUCLEOTIDE SEQUENCE</scope>
    <source>
        <strain evidence="7">EXF-8016</strain>
    </source>
</reference>
<evidence type="ECO:0000313" key="7">
    <source>
        <dbReference type="EMBL" id="KAH0217475.1"/>
    </source>
</evidence>
<gene>
    <name evidence="7" type="ORF">KCV03_g7081</name>
</gene>
<dbReference type="EMBL" id="JAHFYH010000056">
    <property type="protein sequence ID" value="KAH0217475.1"/>
    <property type="molecule type" value="Genomic_DNA"/>
</dbReference>
<keyword evidence="3" id="KW-0285">Flavoprotein</keyword>
<dbReference type="AlphaFoldDB" id="A0A9P8GF54"/>
<dbReference type="Pfam" id="PF01565">
    <property type="entry name" value="FAD_binding_4"/>
    <property type="match status" value="1"/>
</dbReference>
<evidence type="ECO:0000313" key="8">
    <source>
        <dbReference type="Proteomes" id="UP000767238"/>
    </source>
</evidence>
<dbReference type="PANTHER" id="PTHR42973">
    <property type="entry name" value="BINDING OXIDOREDUCTASE, PUTATIVE (AFU_ORTHOLOGUE AFUA_1G17690)-RELATED"/>
    <property type="match status" value="1"/>
</dbReference>
<proteinExistence type="inferred from homology"/>
<dbReference type="PROSITE" id="PS51387">
    <property type="entry name" value="FAD_PCMH"/>
    <property type="match status" value="1"/>
</dbReference>
<dbReference type="InterPro" id="IPR016166">
    <property type="entry name" value="FAD-bd_PCMH"/>
</dbReference>
<dbReference type="InterPro" id="IPR016169">
    <property type="entry name" value="FAD-bd_PCMH_sub2"/>
</dbReference>
<dbReference type="InterPro" id="IPR012951">
    <property type="entry name" value="BBE"/>
</dbReference>
<organism evidence="7 8">
    <name type="scientific">Aureobasidium melanogenum</name>
    <name type="common">Aureobasidium pullulans var. melanogenum</name>
    <dbReference type="NCBI Taxonomy" id="46634"/>
    <lineage>
        <taxon>Eukaryota</taxon>
        <taxon>Fungi</taxon>
        <taxon>Dikarya</taxon>
        <taxon>Ascomycota</taxon>
        <taxon>Pezizomycotina</taxon>
        <taxon>Dothideomycetes</taxon>
        <taxon>Dothideomycetidae</taxon>
        <taxon>Dothideales</taxon>
        <taxon>Saccotheciaceae</taxon>
        <taxon>Aureobasidium</taxon>
    </lineage>
</organism>
<accession>A0A9P8GF54</accession>
<dbReference type="SUPFAM" id="SSF56176">
    <property type="entry name" value="FAD-binding/transporter-associated domain-like"/>
    <property type="match status" value="1"/>
</dbReference>
<feature type="domain" description="FAD-binding PCMH-type" evidence="6">
    <location>
        <begin position="37"/>
        <end position="205"/>
    </location>
</feature>
<dbReference type="InterPro" id="IPR050416">
    <property type="entry name" value="FAD-linked_Oxidoreductase"/>
</dbReference>
<evidence type="ECO:0000256" key="5">
    <source>
        <dbReference type="ARBA" id="ARBA00023002"/>
    </source>
</evidence>
<sequence length="470" mass="52196">MNPPNLDTINTVLRPSELIDPSTDQYKSESQTWQAHRNLHPKVLARPRSVETLAALIACLAASDLDWAIRCQGIGDASARDVLVSLMAFNDFAFDDQNESIVIGAGMTWGEVEKKLEEEAPGYQALSARCSFVGVSGMILHGGLSWISSTYGLASDPQNFLDAQVIKLDGSIIWASEEPDLLLALRGGGHEVAIVTAFRLKVYKYSQHIYSGSIKFPRSALHEVAKGVEGFGRRMEEWPGAAMYLYNTDLMEGSFIGAAAQPGIAIWLFDPEGEEHGRKIFDWAFEIDGVVDETKVMSLRQINIHGDSVLAAKGICSASMSNITIPSTAMTEQLILRAWEWLDRTIALEPTKLHVGTFVLLELFQKPVFRSADGNDQCAWPHTTNQHLLQLGVGRLDEGDYLTQLDRDALDMLKNAGKLIVGDKFSPADHFVNFLQPWNDHRAVFGENYDKLQAVKKKYDPRGVLIRNYE</sequence>
<protein>
    <submittedName>
        <fullName evidence="7">Cysteine desulfurase</fullName>
    </submittedName>
</protein>
<evidence type="ECO:0000256" key="1">
    <source>
        <dbReference type="ARBA" id="ARBA00001974"/>
    </source>
</evidence>
<dbReference type="GO" id="GO:0071949">
    <property type="term" value="F:FAD binding"/>
    <property type="evidence" value="ECO:0007669"/>
    <property type="project" value="InterPro"/>
</dbReference>
<comment type="caution">
    <text evidence="7">The sequence shown here is derived from an EMBL/GenBank/DDBJ whole genome shotgun (WGS) entry which is preliminary data.</text>
</comment>
<dbReference type="OrthoDB" id="2151789at2759"/>
<feature type="non-terminal residue" evidence="7">
    <location>
        <position position="1"/>
    </location>
</feature>
<evidence type="ECO:0000256" key="2">
    <source>
        <dbReference type="ARBA" id="ARBA00005466"/>
    </source>
</evidence>
<comment type="similarity">
    <text evidence="2">Belongs to the oxygen-dependent FAD-linked oxidoreductase family.</text>
</comment>
<dbReference type="GO" id="GO:0016491">
    <property type="term" value="F:oxidoreductase activity"/>
    <property type="evidence" value="ECO:0007669"/>
    <property type="project" value="UniProtKB-KW"/>
</dbReference>
<dbReference type="Proteomes" id="UP000767238">
    <property type="component" value="Unassembled WGS sequence"/>
</dbReference>
<evidence type="ECO:0000256" key="4">
    <source>
        <dbReference type="ARBA" id="ARBA00022827"/>
    </source>
</evidence>
<dbReference type="InterPro" id="IPR006094">
    <property type="entry name" value="Oxid_FAD_bind_N"/>
</dbReference>
<dbReference type="Gene3D" id="3.30.465.10">
    <property type="match status" value="1"/>
</dbReference>
<keyword evidence="4" id="KW-0274">FAD</keyword>
<evidence type="ECO:0000259" key="6">
    <source>
        <dbReference type="PROSITE" id="PS51387"/>
    </source>
</evidence>
<keyword evidence="5" id="KW-0560">Oxidoreductase</keyword>
<reference evidence="7" key="1">
    <citation type="journal article" date="2021" name="J Fungi (Basel)">
        <title>Virulence traits and population genomics of the black yeast Aureobasidium melanogenum.</title>
        <authorList>
            <person name="Cernosa A."/>
            <person name="Sun X."/>
            <person name="Gostincar C."/>
            <person name="Fang C."/>
            <person name="Gunde-Cimerman N."/>
            <person name="Song Z."/>
        </authorList>
    </citation>
    <scope>NUCLEOTIDE SEQUENCE</scope>
    <source>
        <strain evidence="7">EXF-8016</strain>
    </source>
</reference>
<dbReference type="Gene3D" id="3.40.462.20">
    <property type="match status" value="1"/>
</dbReference>
<dbReference type="InterPro" id="IPR036318">
    <property type="entry name" value="FAD-bd_PCMH-like_sf"/>
</dbReference>
<dbReference type="Pfam" id="PF08031">
    <property type="entry name" value="BBE"/>
    <property type="match status" value="1"/>
</dbReference>